<feature type="signal peptide" evidence="1">
    <location>
        <begin position="1"/>
        <end position="20"/>
    </location>
</feature>
<dbReference type="PROSITE" id="PS51257">
    <property type="entry name" value="PROKAR_LIPOPROTEIN"/>
    <property type="match status" value="1"/>
</dbReference>
<evidence type="ECO:0008006" key="4">
    <source>
        <dbReference type="Google" id="ProtNLM"/>
    </source>
</evidence>
<dbReference type="RefSeq" id="WP_265788751.1">
    <property type="nucleotide sequence ID" value="NZ_BAABRS010000001.1"/>
</dbReference>
<evidence type="ECO:0000313" key="2">
    <source>
        <dbReference type="EMBL" id="MCW9712641.1"/>
    </source>
</evidence>
<name>A0ABT3PXT8_9BACT</name>
<sequence>MEKLLLVLVFLFTSCPVAFGQSLAFNIDAPPDLEVSVYSDGILDFGNLMQNQGTVQIPLEDANTEIISITGFLFRRVHVTITPPPALQLNASNSLPYTLRAAYANNGEENKSQAELFNDNTASFRIYNFSGGPPPWAGGGNGRGNGIGDLFQQTAYVYIYGDIEVGPVQAGTYNGIINISVE</sequence>
<comment type="caution">
    <text evidence="2">The sequence shown here is derived from an EMBL/GenBank/DDBJ whole genome shotgun (WGS) entry which is preliminary data.</text>
</comment>
<accession>A0ABT3PXT8</accession>
<protein>
    <recommendedName>
        <fullName evidence="4">Spore coat protein U domain-containing protein</fullName>
    </recommendedName>
</protein>
<reference evidence="2 3" key="1">
    <citation type="submission" date="2021-11" db="EMBL/GenBank/DDBJ databases">
        <title>Aliifidinibius sp. nov., a new bacterium isolated from saline soil.</title>
        <authorList>
            <person name="Galisteo C."/>
            <person name="De La Haba R."/>
            <person name="Sanchez-Porro C."/>
            <person name="Ventosa A."/>
        </authorList>
    </citation>
    <scope>NUCLEOTIDE SEQUENCE [LARGE SCALE GENOMIC DNA]</scope>
    <source>
        <strain evidence="2 3">KACC 190600</strain>
    </source>
</reference>
<evidence type="ECO:0000256" key="1">
    <source>
        <dbReference type="SAM" id="SignalP"/>
    </source>
</evidence>
<evidence type="ECO:0000313" key="3">
    <source>
        <dbReference type="Proteomes" id="UP001207337"/>
    </source>
</evidence>
<dbReference type="EMBL" id="JAJNDC010000001">
    <property type="protein sequence ID" value="MCW9712641.1"/>
    <property type="molecule type" value="Genomic_DNA"/>
</dbReference>
<proteinExistence type="predicted"/>
<dbReference type="Proteomes" id="UP001207337">
    <property type="component" value="Unassembled WGS sequence"/>
</dbReference>
<gene>
    <name evidence="2" type="ORF">LQ318_06970</name>
</gene>
<keyword evidence="3" id="KW-1185">Reference proteome</keyword>
<feature type="chain" id="PRO_5046507238" description="Spore coat protein U domain-containing protein" evidence="1">
    <location>
        <begin position="21"/>
        <end position="182"/>
    </location>
</feature>
<organism evidence="2 3">
    <name type="scientific">Fodinibius salicampi</name>
    <dbReference type="NCBI Taxonomy" id="1920655"/>
    <lineage>
        <taxon>Bacteria</taxon>
        <taxon>Pseudomonadati</taxon>
        <taxon>Balneolota</taxon>
        <taxon>Balneolia</taxon>
        <taxon>Balneolales</taxon>
        <taxon>Balneolaceae</taxon>
        <taxon>Fodinibius</taxon>
    </lineage>
</organism>
<keyword evidence="1" id="KW-0732">Signal</keyword>